<dbReference type="InterPro" id="IPR007527">
    <property type="entry name" value="Znf_SWIM"/>
</dbReference>
<accession>A0AAD6V2I4</accession>
<gene>
    <name evidence="4" type="ORF">GGX14DRAFT_573824</name>
</gene>
<feature type="compositionally biased region" description="Basic residues" evidence="2">
    <location>
        <begin position="837"/>
        <end position="846"/>
    </location>
</feature>
<feature type="compositionally biased region" description="Acidic residues" evidence="2">
    <location>
        <begin position="665"/>
        <end position="679"/>
    </location>
</feature>
<protein>
    <recommendedName>
        <fullName evidence="3">SWIM-type domain-containing protein</fullName>
    </recommendedName>
</protein>
<dbReference type="AlphaFoldDB" id="A0AAD6V2I4"/>
<dbReference type="Pfam" id="PF04434">
    <property type="entry name" value="SWIM"/>
    <property type="match status" value="1"/>
</dbReference>
<evidence type="ECO:0000259" key="3">
    <source>
        <dbReference type="PROSITE" id="PS50966"/>
    </source>
</evidence>
<proteinExistence type="predicted"/>
<evidence type="ECO:0000313" key="5">
    <source>
        <dbReference type="Proteomes" id="UP001219525"/>
    </source>
</evidence>
<dbReference type="EMBL" id="JARJCW010000075">
    <property type="protein sequence ID" value="KAJ7197982.1"/>
    <property type="molecule type" value="Genomic_DNA"/>
</dbReference>
<evidence type="ECO:0000313" key="4">
    <source>
        <dbReference type="EMBL" id="KAJ7197982.1"/>
    </source>
</evidence>
<organism evidence="4 5">
    <name type="scientific">Mycena pura</name>
    <dbReference type="NCBI Taxonomy" id="153505"/>
    <lineage>
        <taxon>Eukaryota</taxon>
        <taxon>Fungi</taxon>
        <taxon>Dikarya</taxon>
        <taxon>Basidiomycota</taxon>
        <taxon>Agaricomycotina</taxon>
        <taxon>Agaricomycetes</taxon>
        <taxon>Agaricomycetidae</taxon>
        <taxon>Agaricales</taxon>
        <taxon>Marasmiineae</taxon>
        <taxon>Mycenaceae</taxon>
        <taxon>Mycena</taxon>
    </lineage>
</organism>
<dbReference type="PROSITE" id="PS50966">
    <property type="entry name" value="ZF_SWIM"/>
    <property type="match status" value="1"/>
</dbReference>
<evidence type="ECO:0000256" key="2">
    <source>
        <dbReference type="SAM" id="MobiDB-lite"/>
    </source>
</evidence>
<feature type="region of interest" description="Disordered" evidence="2">
    <location>
        <begin position="657"/>
        <end position="694"/>
    </location>
</feature>
<keyword evidence="5" id="KW-1185">Reference proteome</keyword>
<feature type="domain" description="SWIM-type" evidence="3">
    <location>
        <begin position="562"/>
        <end position="597"/>
    </location>
</feature>
<comment type="caution">
    <text evidence="4">The sequence shown here is derived from an EMBL/GenBank/DDBJ whole genome shotgun (WGS) entry which is preliminary data.</text>
</comment>
<sequence length="846" mass="93280">MCSFTDDVDGPCPTGTWFIVWSKNKDSKKNPAAWSFKRILIQCTCGYDHTKRGSKKRVCAFPLTHCPAHLEISLHPPTGAILRIRGPPDHNLDCASAMIEHRPREPIAPVVLKRAIEQVQSGARMRAVFRTNVELIRKRGYPGFPKDRAKDPHRWLLNQKKDTRTILRAFRRLGGIKVTQKSEENIDGWLDPQSRDFNRTIAEAVFHYHARLAKEERLEVCVATPEMEDAAWKYGHKGQLLLDGTFGVTDSRLLLFIVMVIDKERKGVPAAFLIFSAPTGNQQSSAGYDTTLLAARTAFTPCTAITDTDLKERGALLAVFIGIWLLICRFHLKQCWRNHRSQLLKGEGQLLSDLRSRMIHFERLLLQQPDEAAACTFIAQEKSNLEHALKAANGGSLPDVATSVLKHLNYLGDGFWLRSGLFSSWSDAGRAEAAKRLRCSVDKVLTTTNHVEGFNGALKNSHLASWKRGGRPAEELAISRAKYASAPGGTELIARLSSQSPDLIPFVAYFPDDETRQIRGGDMVLARQIEIPTIDKLEQVTAFEFTCHSSNSLALEVDPITYVVQILLNRAANCECPDFLAHGWACKHIRGATALMEQLKRQGNLSIKVDDIPFPETCQQAIELQIRLGIVSRGRLTKLSAVETVASTLAGDLRESWSTMLNPESDSDEPGNADSEDVSESAVSEPSTPGLEEAEVSLSGPLMLPALELSLLSSPASAATAAHASPSNAFESQAHSRFMFELGKLQHTLDCCNDAFQISSTPAPFNVADTARIEHLQKTFATLQDQLRLRNGVAGAMAPPDAGASVPRTRLAHQFDQDGPGSNKKARLLPPSPEKRQARKPSHSVV</sequence>
<keyword evidence="1" id="KW-0479">Metal-binding</keyword>
<reference evidence="4" key="1">
    <citation type="submission" date="2023-03" db="EMBL/GenBank/DDBJ databases">
        <title>Massive genome expansion in bonnet fungi (Mycena s.s.) driven by repeated elements and novel gene families across ecological guilds.</title>
        <authorList>
            <consortium name="Lawrence Berkeley National Laboratory"/>
            <person name="Harder C.B."/>
            <person name="Miyauchi S."/>
            <person name="Viragh M."/>
            <person name="Kuo A."/>
            <person name="Thoen E."/>
            <person name="Andreopoulos B."/>
            <person name="Lu D."/>
            <person name="Skrede I."/>
            <person name="Drula E."/>
            <person name="Henrissat B."/>
            <person name="Morin E."/>
            <person name="Kohler A."/>
            <person name="Barry K."/>
            <person name="LaButti K."/>
            <person name="Morin E."/>
            <person name="Salamov A."/>
            <person name="Lipzen A."/>
            <person name="Mereny Z."/>
            <person name="Hegedus B."/>
            <person name="Baldrian P."/>
            <person name="Stursova M."/>
            <person name="Weitz H."/>
            <person name="Taylor A."/>
            <person name="Grigoriev I.V."/>
            <person name="Nagy L.G."/>
            <person name="Martin F."/>
            <person name="Kauserud H."/>
        </authorList>
    </citation>
    <scope>NUCLEOTIDE SEQUENCE</scope>
    <source>
        <strain evidence="4">9144</strain>
    </source>
</reference>
<keyword evidence="1" id="KW-0863">Zinc-finger</keyword>
<dbReference type="Proteomes" id="UP001219525">
    <property type="component" value="Unassembled WGS sequence"/>
</dbReference>
<dbReference type="GO" id="GO:0008270">
    <property type="term" value="F:zinc ion binding"/>
    <property type="evidence" value="ECO:0007669"/>
    <property type="project" value="UniProtKB-KW"/>
</dbReference>
<name>A0AAD6V2I4_9AGAR</name>
<keyword evidence="1" id="KW-0862">Zinc</keyword>
<feature type="region of interest" description="Disordered" evidence="2">
    <location>
        <begin position="813"/>
        <end position="846"/>
    </location>
</feature>
<evidence type="ECO:0000256" key="1">
    <source>
        <dbReference type="PROSITE-ProRule" id="PRU00325"/>
    </source>
</evidence>